<dbReference type="Gene3D" id="3.40.640.10">
    <property type="entry name" value="Type I PLP-dependent aspartate aminotransferase-like (Major domain)"/>
    <property type="match status" value="1"/>
</dbReference>
<evidence type="ECO:0000256" key="3">
    <source>
        <dbReference type="ARBA" id="ARBA00022679"/>
    </source>
</evidence>
<dbReference type="PANTHER" id="PTHR43797">
    <property type="entry name" value="HOMOCYSTEINE/CYSTEINE SYNTHASE"/>
    <property type="match status" value="1"/>
</dbReference>
<comment type="similarity">
    <text evidence="2 6">Belongs to the trans-sulfuration enzymes family.</text>
</comment>
<evidence type="ECO:0000313" key="7">
    <source>
        <dbReference type="EMBL" id="MBB6451308.1"/>
    </source>
</evidence>
<accession>A0A841Q2S3</accession>
<dbReference type="InterPro" id="IPR015421">
    <property type="entry name" value="PyrdxlP-dep_Trfase_major"/>
</dbReference>
<dbReference type="EMBL" id="JACHHJ010000006">
    <property type="protein sequence ID" value="MBB6451308.1"/>
    <property type="molecule type" value="Genomic_DNA"/>
</dbReference>
<evidence type="ECO:0000313" key="8">
    <source>
        <dbReference type="Proteomes" id="UP000568839"/>
    </source>
</evidence>
<dbReference type="PIRSF" id="PIRSF001434">
    <property type="entry name" value="CGS"/>
    <property type="match status" value="1"/>
</dbReference>
<dbReference type="Gene3D" id="3.90.1150.10">
    <property type="entry name" value="Aspartate Aminotransferase, domain 1"/>
    <property type="match status" value="1"/>
</dbReference>
<feature type="modified residue" description="N6-(pyridoxal phosphate)lysine" evidence="5">
    <location>
        <position position="251"/>
    </location>
</feature>
<dbReference type="Pfam" id="PF01053">
    <property type="entry name" value="Cys_Met_Meta_PP"/>
    <property type="match status" value="1"/>
</dbReference>
<evidence type="ECO:0000256" key="4">
    <source>
        <dbReference type="ARBA" id="ARBA00022898"/>
    </source>
</evidence>
<dbReference type="GO" id="GO:0004124">
    <property type="term" value="F:cysteine synthase activity"/>
    <property type="evidence" value="ECO:0007669"/>
    <property type="project" value="TreeGrafter"/>
</dbReference>
<keyword evidence="8" id="KW-1185">Reference proteome</keyword>
<comment type="cofactor">
    <cofactor evidence="1 6">
        <name>pyridoxal 5'-phosphate</name>
        <dbReference type="ChEBI" id="CHEBI:597326"/>
    </cofactor>
</comment>
<sequence length="459" mass="50584">MMMTERLNAGVKKYVEDGKRKQQEEQARRNLMKTKRFDTIAAHGLYGMEDAMNNQDSIMEPLTVSPAQHFENSDHLEAALSYLTPAWGYTRIHNPSLHYLEGTLAMLEGYGFSGETTAAMTGSGMGAIFMATNPFLENSVSGVNFVADAKCYGGTFMLFNERYGRERDIDVRWVQDTSNIDAWTTMIDGNTRFIYVEMPSNPSLTVVDLERLADLAHDHGIPLIVDSTLTTPALMRPICHGADIVVHSISKAIGGSGSAIAGVIVSRNNIPSKVGSDDMLENFAGYVKLWPMRDHGTALSPLSAHFILNDLRTLRTRVDVMSKNAIKVAEFLDQHEGVEAVHYPGLPSNAGYEVASKYMWLVDGDENGAGVNRYGHLMGFIVRGGEQAARKVLDKLELIWRATDLGRHKSVAVIPAISTHQQQGDEGRELAAIPSNLIRLSVGMEHPDDIIVDLKKALH</sequence>
<dbReference type="GO" id="GO:0030170">
    <property type="term" value="F:pyridoxal phosphate binding"/>
    <property type="evidence" value="ECO:0007669"/>
    <property type="project" value="InterPro"/>
</dbReference>
<keyword evidence="4 5" id="KW-0663">Pyridoxal phosphate</keyword>
<keyword evidence="3" id="KW-0808">Transferase</keyword>
<protein>
    <submittedName>
        <fullName evidence="7">O-acetylhomoserine/O-acetylserine sulfhydrylase-like pyridoxal-dependent enzyme</fullName>
    </submittedName>
</protein>
<dbReference type="InterPro" id="IPR000277">
    <property type="entry name" value="Cys/Met-Metab_PyrdxlP-dep_enz"/>
</dbReference>
<name>A0A841Q2S3_9BACL</name>
<dbReference type="GO" id="GO:0005737">
    <property type="term" value="C:cytoplasm"/>
    <property type="evidence" value="ECO:0007669"/>
    <property type="project" value="TreeGrafter"/>
</dbReference>
<dbReference type="GO" id="GO:0071269">
    <property type="term" value="P:L-homocysteine biosynthetic process"/>
    <property type="evidence" value="ECO:0007669"/>
    <property type="project" value="TreeGrafter"/>
</dbReference>
<dbReference type="SUPFAM" id="SSF53383">
    <property type="entry name" value="PLP-dependent transferases"/>
    <property type="match status" value="1"/>
</dbReference>
<dbReference type="PANTHER" id="PTHR43797:SF2">
    <property type="entry name" value="HOMOCYSTEINE_CYSTEINE SYNTHASE"/>
    <property type="match status" value="1"/>
</dbReference>
<dbReference type="InterPro" id="IPR015422">
    <property type="entry name" value="PyrdxlP-dep_Trfase_small"/>
</dbReference>
<evidence type="ECO:0000256" key="5">
    <source>
        <dbReference type="PIRSR" id="PIRSR001434-2"/>
    </source>
</evidence>
<proteinExistence type="inferred from homology"/>
<dbReference type="InterPro" id="IPR006235">
    <property type="entry name" value="OAc-hSer/O-AcSer_sulfhydrylase"/>
</dbReference>
<dbReference type="RefSeq" id="WP_221434335.1">
    <property type="nucleotide sequence ID" value="NZ_JACHHJ010000006.1"/>
</dbReference>
<gene>
    <name evidence="7" type="ORF">HNR44_003315</name>
</gene>
<dbReference type="GO" id="GO:0003961">
    <property type="term" value="F:O-acetylhomoserine aminocarboxypropyltransferase activity"/>
    <property type="evidence" value="ECO:0007669"/>
    <property type="project" value="TreeGrafter"/>
</dbReference>
<dbReference type="GO" id="GO:0019346">
    <property type="term" value="P:transsulfuration"/>
    <property type="evidence" value="ECO:0007669"/>
    <property type="project" value="InterPro"/>
</dbReference>
<evidence type="ECO:0000256" key="6">
    <source>
        <dbReference type="RuleBase" id="RU362118"/>
    </source>
</evidence>
<dbReference type="InterPro" id="IPR015424">
    <property type="entry name" value="PyrdxlP-dep_Trfase"/>
</dbReference>
<dbReference type="AlphaFoldDB" id="A0A841Q2S3"/>
<reference evidence="7 8" key="1">
    <citation type="submission" date="2020-08" db="EMBL/GenBank/DDBJ databases">
        <title>Genomic Encyclopedia of Type Strains, Phase IV (KMG-IV): sequencing the most valuable type-strain genomes for metagenomic binning, comparative biology and taxonomic classification.</title>
        <authorList>
            <person name="Goeker M."/>
        </authorList>
    </citation>
    <scope>NUCLEOTIDE SEQUENCE [LARGE SCALE GENOMIC DNA]</scope>
    <source>
        <strain evidence="7 8">DSM 21769</strain>
    </source>
</reference>
<evidence type="ECO:0000256" key="1">
    <source>
        <dbReference type="ARBA" id="ARBA00001933"/>
    </source>
</evidence>
<organism evidence="7 8">
    <name type="scientific">Geomicrobium halophilum</name>
    <dbReference type="NCBI Taxonomy" id="549000"/>
    <lineage>
        <taxon>Bacteria</taxon>
        <taxon>Bacillati</taxon>
        <taxon>Bacillota</taxon>
        <taxon>Bacilli</taxon>
        <taxon>Bacillales</taxon>
        <taxon>Geomicrobium</taxon>
    </lineage>
</organism>
<dbReference type="Proteomes" id="UP000568839">
    <property type="component" value="Unassembled WGS sequence"/>
</dbReference>
<evidence type="ECO:0000256" key="2">
    <source>
        <dbReference type="ARBA" id="ARBA00009077"/>
    </source>
</evidence>
<comment type="caution">
    <text evidence="7">The sequence shown here is derived from an EMBL/GenBank/DDBJ whole genome shotgun (WGS) entry which is preliminary data.</text>
</comment>
<dbReference type="GO" id="GO:0006535">
    <property type="term" value="P:cysteine biosynthetic process from serine"/>
    <property type="evidence" value="ECO:0007669"/>
    <property type="project" value="TreeGrafter"/>
</dbReference>